<keyword evidence="4" id="KW-1185">Reference proteome</keyword>
<evidence type="ECO:0000313" key="3">
    <source>
        <dbReference type="EMBL" id="QJR16566.1"/>
    </source>
</evidence>
<evidence type="ECO:0000256" key="1">
    <source>
        <dbReference type="SAM" id="MobiDB-lite"/>
    </source>
</evidence>
<accession>A0A6M4HAH2</accession>
<feature type="chain" id="PRO_5027037893" evidence="2">
    <location>
        <begin position="20"/>
        <end position="110"/>
    </location>
</feature>
<evidence type="ECO:0000256" key="2">
    <source>
        <dbReference type="SAM" id="SignalP"/>
    </source>
</evidence>
<name>A0A6M4HAH2_9PROT</name>
<evidence type="ECO:0000313" key="4">
    <source>
        <dbReference type="Proteomes" id="UP000503096"/>
    </source>
</evidence>
<dbReference type="AlphaFoldDB" id="A0A6M4HAH2"/>
<feature type="region of interest" description="Disordered" evidence="1">
    <location>
        <begin position="30"/>
        <end position="50"/>
    </location>
</feature>
<gene>
    <name evidence="3" type="ORF">DSM104440_03401</name>
</gene>
<dbReference type="InParanoid" id="A0A6M4HAH2"/>
<dbReference type="KEGG" id="upl:DSM104440_03401"/>
<feature type="signal peptide" evidence="2">
    <location>
        <begin position="1"/>
        <end position="19"/>
    </location>
</feature>
<dbReference type="Proteomes" id="UP000503096">
    <property type="component" value="Chromosome"/>
</dbReference>
<sequence>MNRIALAAVLLLGATVVSAQAPAPAAAASTVAPHTCGKAPQWPGKESSNKERLAFEREFKTWGDCARAYMDKNKAVIAEHQKAVNVVVDEYNSVIDKVKETRDAENKTAK</sequence>
<dbReference type="RefSeq" id="WP_171164777.1">
    <property type="nucleotide sequence ID" value="NZ_CP053073.1"/>
</dbReference>
<organism evidence="3 4">
    <name type="scientific">Usitatibacter palustris</name>
    <dbReference type="NCBI Taxonomy" id="2732487"/>
    <lineage>
        <taxon>Bacteria</taxon>
        <taxon>Pseudomonadati</taxon>
        <taxon>Pseudomonadota</taxon>
        <taxon>Betaproteobacteria</taxon>
        <taxon>Nitrosomonadales</taxon>
        <taxon>Usitatibacteraceae</taxon>
        <taxon>Usitatibacter</taxon>
    </lineage>
</organism>
<keyword evidence="2" id="KW-0732">Signal</keyword>
<proteinExistence type="predicted"/>
<reference evidence="3 4" key="1">
    <citation type="submission" date="2020-04" db="EMBL/GenBank/DDBJ databases">
        <title>Usitatibacter rugosus gen. nov., sp. nov. and Usitatibacter palustris sp. nov., novel members of Usitatibacteraceae fam. nov. within the order Nitrosomonadales isolated from soil.</title>
        <authorList>
            <person name="Huber K.J."/>
            <person name="Neumann-Schaal M."/>
            <person name="Geppert A."/>
            <person name="Luckner M."/>
            <person name="Wanner G."/>
            <person name="Overmann J."/>
        </authorList>
    </citation>
    <scope>NUCLEOTIDE SEQUENCE [LARGE SCALE GENOMIC DNA]</scope>
    <source>
        <strain evidence="3 4">Swamp67</strain>
    </source>
</reference>
<dbReference type="EMBL" id="CP053073">
    <property type="protein sequence ID" value="QJR16566.1"/>
    <property type="molecule type" value="Genomic_DNA"/>
</dbReference>
<protein>
    <submittedName>
        <fullName evidence="3">Uncharacterized protein</fullName>
    </submittedName>
</protein>